<dbReference type="EMBL" id="JARYGX010000021">
    <property type="protein sequence ID" value="MDH7453606.1"/>
    <property type="molecule type" value="Genomic_DNA"/>
</dbReference>
<reference evidence="1" key="2">
    <citation type="submission" date="2023-04" db="EMBL/GenBank/DDBJ databases">
        <authorList>
            <person name="Sun J.-Q."/>
        </authorList>
    </citation>
    <scope>NUCLEOTIDE SEQUENCE</scope>
    <source>
        <strain evidence="1">CC-YY355</strain>
    </source>
</reference>
<keyword evidence="1" id="KW-0808">Transferase</keyword>
<keyword evidence="1" id="KW-0328">Glycosyltransferase</keyword>
<evidence type="ECO:0000313" key="1">
    <source>
        <dbReference type="EMBL" id="MDH7453606.1"/>
    </source>
</evidence>
<dbReference type="Gene3D" id="3.40.50.2000">
    <property type="entry name" value="Glycogen Phosphorylase B"/>
    <property type="match status" value="1"/>
</dbReference>
<comment type="caution">
    <text evidence="1">The sequence shown here is derived from an EMBL/GenBank/DDBJ whole genome shotgun (WGS) entry which is preliminary data.</text>
</comment>
<reference evidence="1" key="1">
    <citation type="journal article" date="2007" name="Int. J. Syst. Evol. Microbiol.">
        <title>Luteimonas composti sp. nov., a moderately thermophilic bacterium isolated from food waste.</title>
        <authorList>
            <person name="Young C.C."/>
            <person name="Kampfer P."/>
            <person name="Chen W.M."/>
            <person name="Yen W.S."/>
            <person name="Arun A.B."/>
            <person name="Lai W.A."/>
            <person name="Shen F.T."/>
            <person name="Rekha P.D."/>
            <person name="Lin K.Y."/>
            <person name="Chou J.H."/>
        </authorList>
    </citation>
    <scope>NUCLEOTIDE SEQUENCE</scope>
    <source>
        <strain evidence="1">CC-YY355</strain>
    </source>
</reference>
<dbReference type="Pfam" id="PF13692">
    <property type="entry name" value="Glyco_trans_1_4"/>
    <property type="match status" value="1"/>
</dbReference>
<dbReference type="SUPFAM" id="SSF53756">
    <property type="entry name" value="UDP-Glycosyltransferase/glycogen phosphorylase"/>
    <property type="match status" value="1"/>
</dbReference>
<dbReference type="PANTHER" id="PTHR12526">
    <property type="entry name" value="GLYCOSYLTRANSFERASE"/>
    <property type="match status" value="1"/>
</dbReference>
<protein>
    <submittedName>
        <fullName evidence="1">Glycosyltransferase family 4 protein</fullName>
        <ecNumber evidence="1">2.4.-.-</ecNumber>
    </submittedName>
</protein>
<gene>
    <name evidence="1" type="ORF">QF205_11080</name>
</gene>
<dbReference type="Proteomes" id="UP001160550">
    <property type="component" value="Unassembled WGS sequence"/>
</dbReference>
<sequence length="428" mass="46087">MRPTLSYQLRRLRSRLHRMRIALAVRGWRGLLARVFGPGPTDATESGAAPALPAAMPPQPQAAATRRWLLVDVTTPRPDRDSGSLRSWNLMRLLRAQGHQVDFLPDDGADAGHYTAALRALGVTVHAGAGSLARWFGRHLADYDVLVVSRYHLAESLLPLARATAPGVRVVLDTVDLHHLREQREAELRAHPGLLRLARTTRQRELAMVAAADMAWVVSPVEAALLREAIPGACVALLPNILEPLASPRGYAGRSGLLFVGGARHPPNVDAVEWLVREIFPLVRARLPDCELHLAGDGLAALAVAREGAPGVVVHDHVPDLAPLLGRCRFGLAPLRYGAGVKGKVNMYMAHGLPVVATPSAAEGTFLEHGRDVLLAADAAGLADAVVEASRDPALWQRLAANGLANVHEHFSFDTARRAVDGILETLR</sequence>
<evidence type="ECO:0000313" key="2">
    <source>
        <dbReference type="Proteomes" id="UP001160550"/>
    </source>
</evidence>
<dbReference type="RefSeq" id="WP_280942824.1">
    <property type="nucleotide sequence ID" value="NZ_JARYGX010000021.1"/>
</dbReference>
<dbReference type="CDD" id="cd03801">
    <property type="entry name" value="GT4_PimA-like"/>
    <property type="match status" value="1"/>
</dbReference>
<dbReference type="EC" id="2.4.-.-" evidence="1"/>
<name>A0ABT6MSK6_9GAMM</name>
<accession>A0ABT6MSK6</accession>
<proteinExistence type="predicted"/>
<organism evidence="1 2">
    <name type="scientific">Luteimonas composti</name>
    <dbReference type="NCBI Taxonomy" id="398257"/>
    <lineage>
        <taxon>Bacteria</taxon>
        <taxon>Pseudomonadati</taxon>
        <taxon>Pseudomonadota</taxon>
        <taxon>Gammaproteobacteria</taxon>
        <taxon>Lysobacterales</taxon>
        <taxon>Lysobacteraceae</taxon>
        <taxon>Luteimonas</taxon>
    </lineage>
</organism>
<keyword evidence="2" id="KW-1185">Reference proteome</keyword>
<dbReference type="GO" id="GO:0016757">
    <property type="term" value="F:glycosyltransferase activity"/>
    <property type="evidence" value="ECO:0007669"/>
    <property type="project" value="UniProtKB-KW"/>
</dbReference>